<gene>
    <name evidence="1" type="ORF">QFC19_008561</name>
</gene>
<dbReference type="Proteomes" id="UP001241377">
    <property type="component" value="Unassembled WGS sequence"/>
</dbReference>
<sequence>MALIILGLLIKHRHTEAKNRKPLAARSFMGAGAAGKRGTIRSRLNKLNGIRKSKISVPMKDVESLPGHVRMHSEQGSDKPGLWIWTSRDHLQSKAPTNILSSDEGHKPSKQMTLGEALKQDRMYPPPQ</sequence>
<accession>A0ACC2V0W5</accession>
<proteinExistence type="predicted"/>
<evidence type="ECO:0000313" key="2">
    <source>
        <dbReference type="Proteomes" id="UP001241377"/>
    </source>
</evidence>
<name>A0ACC2V0W5_9TREE</name>
<protein>
    <submittedName>
        <fullName evidence="1">Uncharacterized protein</fullName>
    </submittedName>
</protein>
<evidence type="ECO:0000313" key="1">
    <source>
        <dbReference type="EMBL" id="KAJ9092963.1"/>
    </source>
</evidence>
<dbReference type="EMBL" id="JASBWR010000129">
    <property type="protein sequence ID" value="KAJ9092963.1"/>
    <property type="molecule type" value="Genomic_DNA"/>
</dbReference>
<organism evidence="1 2">
    <name type="scientific">Naganishia cerealis</name>
    <dbReference type="NCBI Taxonomy" id="610337"/>
    <lineage>
        <taxon>Eukaryota</taxon>
        <taxon>Fungi</taxon>
        <taxon>Dikarya</taxon>
        <taxon>Basidiomycota</taxon>
        <taxon>Agaricomycotina</taxon>
        <taxon>Tremellomycetes</taxon>
        <taxon>Filobasidiales</taxon>
        <taxon>Filobasidiaceae</taxon>
        <taxon>Naganishia</taxon>
    </lineage>
</organism>
<comment type="caution">
    <text evidence="1">The sequence shown here is derived from an EMBL/GenBank/DDBJ whole genome shotgun (WGS) entry which is preliminary data.</text>
</comment>
<reference evidence="1" key="1">
    <citation type="submission" date="2023-04" db="EMBL/GenBank/DDBJ databases">
        <title>Draft Genome sequencing of Naganishia species isolated from polar environments using Oxford Nanopore Technology.</title>
        <authorList>
            <person name="Leo P."/>
            <person name="Venkateswaran K."/>
        </authorList>
    </citation>
    <scope>NUCLEOTIDE SEQUENCE</scope>
    <source>
        <strain evidence="1">MNA-CCFEE 5261</strain>
    </source>
</reference>
<keyword evidence="2" id="KW-1185">Reference proteome</keyword>